<proteinExistence type="predicted"/>
<keyword evidence="3" id="KW-1185">Reference proteome</keyword>
<dbReference type="Proteomes" id="UP001144396">
    <property type="component" value="Unassembled WGS sequence"/>
</dbReference>
<dbReference type="AlphaFoldDB" id="A0A9W6D1P6"/>
<keyword evidence="1" id="KW-0732">Signal</keyword>
<name>A0A9W6D1P6_9MICO</name>
<evidence type="ECO:0000313" key="2">
    <source>
        <dbReference type="EMBL" id="GLI27908.1"/>
    </source>
</evidence>
<feature type="chain" id="PRO_5040726372" evidence="1">
    <location>
        <begin position="28"/>
        <end position="171"/>
    </location>
</feature>
<comment type="caution">
    <text evidence="2">The sequence shown here is derived from an EMBL/GenBank/DDBJ whole genome shotgun (WGS) entry which is preliminary data.</text>
</comment>
<evidence type="ECO:0000313" key="3">
    <source>
        <dbReference type="Proteomes" id="UP001144396"/>
    </source>
</evidence>
<dbReference type="EMBL" id="BSDP01000001">
    <property type="protein sequence ID" value="GLI27908.1"/>
    <property type="molecule type" value="Genomic_DNA"/>
</dbReference>
<organism evidence="2 3">
    <name type="scientific">Agromyces rhizosphaerae</name>
    <dbReference type="NCBI Taxonomy" id="88374"/>
    <lineage>
        <taxon>Bacteria</taxon>
        <taxon>Bacillati</taxon>
        <taxon>Actinomycetota</taxon>
        <taxon>Actinomycetes</taxon>
        <taxon>Micrococcales</taxon>
        <taxon>Microbacteriaceae</taxon>
        <taxon>Agromyces</taxon>
    </lineage>
</organism>
<accession>A0A9W6D1P6</accession>
<evidence type="ECO:0000256" key="1">
    <source>
        <dbReference type="SAM" id="SignalP"/>
    </source>
</evidence>
<gene>
    <name evidence="2" type="ORF">ARHIZOSPH14_21500</name>
</gene>
<sequence length="171" mass="17519">MRWVLGSGRYWLAGALAVLLVAGVAFTATGGFGTGADDADAVDCSASEAESAADAARVAVACGFEVEVTGERTPWETSWAQPDGLSRLDVSAVPVRVEVDGEWVEPDSSLVVDENGDVAVAAPVYPTVLNPGGAAGAGRALGVIEREGMRLEVGFPLDLPIPEVSGTQAVY</sequence>
<feature type="signal peptide" evidence="1">
    <location>
        <begin position="1"/>
        <end position="27"/>
    </location>
</feature>
<protein>
    <submittedName>
        <fullName evidence="2">Uncharacterized protein</fullName>
    </submittedName>
</protein>
<dbReference type="RefSeq" id="WP_281884829.1">
    <property type="nucleotide sequence ID" value="NZ_BSDP01000001.1"/>
</dbReference>
<reference evidence="2" key="1">
    <citation type="submission" date="2022-12" db="EMBL/GenBank/DDBJ databases">
        <title>Reference genome sequencing for broad-spectrum identification of bacterial and archaeal isolates by mass spectrometry.</title>
        <authorList>
            <person name="Sekiguchi Y."/>
            <person name="Tourlousse D.M."/>
        </authorList>
    </citation>
    <scope>NUCLEOTIDE SEQUENCE</scope>
    <source>
        <strain evidence="2">14</strain>
    </source>
</reference>